<feature type="transmembrane region" description="Helical" evidence="5">
    <location>
        <begin position="351"/>
        <end position="370"/>
    </location>
</feature>
<feature type="domain" description="FtsK" evidence="6">
    <location>
        <begin position="1086"/>
        <end position="1281"/>
    </location>
</feature>
<proteinExistence type="predicted"/>
<dbReference type="EMBL" id="CP044427">
    <property type="protein sequence ID" value="QFG67435.1"/>
    <property type="molecule type" value="Genomic_DNA"/>
</dbReference>
<feature type="binding site" evidence="3">
    <location>
        <begin position="1104"/>
        <end position="1111"/>
    </location>
    <ligand>
        <name>ATP</name>
        <dbReference type="ChEBI" id="CHEBI:30616"/>
    </ligand>
</feature>
<feature type="transmembrane region" description="Helical" evidence="5">
    <location>
        <begin position="375"/>
        <end position="393"/>
    </location>
</feature>
<dbReference type="PANTHER" id="PTHR22683">
    <property type="entry name" value="SPORULATION PROTEIN RELATED"/>
    <property type="match status" value="1"/>
</dbReference>
<keyword evidence="1 3" id="KW-0547">Nucleotide-binding</keyword>
<feature type="region of interest" description="Disordered" evidence="4">
    <location>
        <begin position="66"/>
        <end position="112"/>
    </location>
</feature>
<dbReference type="PANTHER" id="PTHR22683:SF1">
    <property type="entry name" value="TYPE VII SECRETION SYSTEM PROTEIN ESSC"/>
    <property type="match status" value="1"/>
</dbReference>
<dbReference type="Gene3D" id="3.40.50.300">
    <property type="entry name" value="P-loop containing nucleotide triphosphate hydrolases"/>
    <property type="match status" value="4"/>
</dbReference>
<dbReference type="RefSeq" id="WP_158059833.1">
    <property type="nucleotide sequence ID" value="NZ_CP044427.1"/>
</dbReference>
<sequence length="1582" mass="169050">MRLLITAVASTVPGAPAFPHDMVVETEDDATVGDLALALGRRLQTPLAESRHGEGGHLRLVAAGPDAAHAGAPNSGGSSAHQAPGFPGAMGQRHGGGAGLTVSTQDPAAATTPPELYLGRLRLDPSQPLSQSPVRHGAIVGLDAPVSDVLAEPAGLIEVRIASGPGAGLVTRLEVGDHPVGADPQAVVTLPEGFDIPDLCLTLRVQWDGSVELLPEPDLLGTLQQPVQRSRALAGPIVLDVDGEIKQRKAGESTYAELPPGTRVLSPEDPVPMLHLEREEVAQGQTWEPGQSLAVGPCLLELTIPTAPDASLSPSPQGATLDYNRPPRLLPAPRETEFTLPTEPKRSVSQMIPWPMILLPAVAGVALYMIYQRPAALIFIVLTPLMALSNWIMGRTGDRKRYRADFAEFTRRTRKVQQAALEGLTDERTARRRDFADPGEILMTAIGPRARLWERRRTDPDWLVARFGTADQLSSVQIKVSSREEHEGDLVWTAPDVPVTVRLHESGVTGIAGPARRAVARWVLAQLAVLHSPVDLDMTLLTTEDGEEDWHWARWLPHLRSDDGDPELAQVGVDDQTTGRRIGELVGILEARLAEAGGNSGLSSANRPAYAPMLVVLDGSRRLRLLPGMVALLQQGPSVGMTFLCLDDDVRLLPEECRAVVQADEPLMSLRFTQRTVVEAVRPDLVSPAWAERVGRAIAPVRDVSAQEAAASIPSSSRLLDVLRLDPPTGAAIEQRWQQVGRTTEAVVGEGVDGSFSIDLVKDGPHGLVAGTTGSGKSELLQTVIASLAAHNRPDEMTFVLVDYKGGAAFKDCNRLPHTVGMVTDLDGHLTGRALESLGAELRRREHQLADADAKDIEDYLATRRPDDPPMPRLLIVIDEFAALVAELPDFVTGLVDIARRGRSLGVHLILATQRPAGVVSAEIKSNTNLRIALRVTDTNDSQDVIEAPDAAHIAKTTPGRAYARLGHSSLIPFQSSRVGGRPRGQGRAADVELRGMPFRELGVAPPRVAAGEEDASIPSDLATLVAACQEASASSGIQAPPSPWLPALEEAVTLEEVLEQFPHGAPTADRLVLPLGAVDLPAEQRRDVATYDLRAGGHLAVVGAARSGRSTLLRAIAGAVARDVSPADVHVYGVDCGNNALLPLVTLPHVGAVVSRDQTDRMDRLVTRLRGLISQRQQHLAEAGFADITEQRAAVEPDRRLPYVLILFDRWEGFYQAYDALDGGRLVTAFQQILQEGGAVGVRVVMTGDRSLSLGRMSTLLDDKIMLRMTDKSDFASIGMNSKQVPDSMPEGRGFRAEGLRETQVALLDADPAGTAQVRALQELGRESTARYAELPRSRRPFHVDVLPVRFDADQADRMAVEEVEQGLSVPETSLPVAVGGDTLGIRYLDAIDHGPGLLVTGSRRTGRSSALLQMVRAALARDWPVVVVTPRTSPLRSLAGRPGVHGPWDLTSDQSEVTAQLAELAAADGPLLVAVDDLELVGADGWLADALVKTLEAMRDAPKILVGAGSPGDLQSHYRGPAATLKKSGSGIMLSPQSSSDADMFGARLNRSAYGQALPPGGGYLITGGQAERVQLIWPG</sequence>
<evidence type="ECO:0000256" key="4">
    <source>
        <dbReference type="SAM" id="MobiDB-lite"/>
    </source>
</evidence>
<keyword evidence="8" id="KW-1185">Reference proteome</keyword>
<dbReference type="InterPro" id="IPR002543">
    <property type="entry name" value="FtsK_dom"/>
</dbReference>
<dbReference type="GO" id="GO:0003677">
    <property type="term" value="F:DNA binding"/>
    <property type="evidence" value="ECO:0007669"/>
    <property type="project" value="InterPro"/>
</dbReference>
<feature type="domain" description="FtsK" evidence="6">
    <location>
        <begin position="753"/>
        <end position="943"/>
    </location>
</feature>
<organism evidence="7 8">
    <name type="scientific">Ornithinimicrobium pratense</name>
    <dbReference type="NCBI Taxonomy" id="2593973"/>
    <lineage>
        <taxon>Bacteria</taxon>
        <taxon>Bacillati</taxon>
        <taxon>Actinomycetota</taxon>
        <taxon>Actinomycetes</taxon>
        <taxon>Micrococcales</taxon>
        <taxon>Ornithinimicrobiaceae</taxon>
        <taxon>Ornithinimicrobium</taxon>
    </lineage>
</organism>
<keyword evidence="5" id="KW-0812">Transmembrane</keyword>
<dbReference type="SUPFAM" id="SSF52540">
    <property type="entry name" value="P-loop containing nucleoside triphosphate hydrolases"/>
    <property type="match status" value="2"/>
</dbReference>
<evidence type="ECO:0000313" key="7">
    <source>
        <dbReference type="EMBL" id="QFG67435.1"/>
    </source>
</evidence>
<dbReference type="InterPro" id="IPR003593">
    <property type="entry name" value="AAA+_ATPase"/>
</dbReference>
<keyword evidence="2 3" id="KW-0067">ATP-binding</keyword>
<evidence type="ECO:0000256" key="1">
    <source>
        <dbReference type="ARBA" id="ARBA00022741"/>
    </source>
</evidence>
<accession>A0A5J6V1H8</accession>
<dbReference type="GO" id="GO:0005524">
    <property type="term" value="F:ATP binding"/>
    <property type="evidence" value="ECO:0007669"/>
    <property type="project" value="UniProtKB-UniRule"/>
</dbReference>
<reference evidence="7 8" key="1">
    <citation type="submission" date="2019-09" db="EMBL/GenBank/DDBJ databases">
        <title>Serinicoccus pratensis sp. nov., isolated from meadow soil.</title>
        <authorList>
            <person name="Zhang W."/>
        </authorList>
    </citation>
    <scope>NUCLEOTIDE SEQUENCE [LARGE SCALE GENOMIC DNA]</scope>
    <source>
        <strain evidence="7 8">W204</strain>
    </source>
</reference>
<keyword evidence="5" id="KW-0472">Membrane</keyword>
<dbReference type="OrthoDB" id="9807790at2"/>
<dbReference type="SMART" id="SM00382">
    <property type="entry name" value="AAA"/>
    <property type="match status" value="3"/>
</dbReference>
<keyword evidence="7" id="KW-0131">Cell cycle</keyword>
<evidence type="ECO:0000313" key="8">
    <source>
        <dbReference type="Proteomes" id="UP000326546"/>
    </source>
</evidence>
<gene>
    <name evidence="7" type="ORF">FY030_00690</name>
</gene>
<evidence type="ECO:0000256" key="3">
    <source>
        <dbReference type="PROSITE-ProRule" id="PRU00289"/>
    </source>
</evidence>
<dbReference type="Proteomes" id="UP000326546">
    <property type="component" value="Chromosome"/>
</dbReference>
<dbReference type="PROSITE" id="PS50901">
    <property type="entry name" value="FTSK"/>
    <property type="match status" value="2"/>
</dbReference>
<dbReference type="InterPro" id="IPR027417">
    <property type="entry name" value="P-loop_NTPase"/>
</dbReference>
<evidence type="ECO:0000256" key="5">
    <source>
        <dbReference type="SAM" id="Phobius"/>
    </source>
</evidence>
<dbReference type="CDD" id="cd01127">
    <property type="entry name" value="TrwB_TraG_TraD_VirD4"/>
    <property type="match status" value="1"/>
</dbReference>
<dbReference type="InterPro" id="IPR050206">
    <property type="entry name" value="FtsK/SpoIIIE/SftA"/>
</dbReference>
<keyword evidence="5" id="KW-1133">Transmembrane helix</keyword>
<dbReference type="KEGG" id="serw:FY030_00690"/>
<evidence type="ECO:0000256" key="2">
    <source>
        <dbReference type="ARBA" id="ARBA00022840"/>
    </source>
</evidence>
<protein>
    <submittedName>
        <fullName evidence="7">Cell division-like protein</fullName>
    </submittedName>
</protein>
<keyword evidence="7" id="KW-0132">Cell division</keyword>
<dbReference type="Pfam" id="PF01580">
    <property type="entry name" value="FtsK_SpoIIIE"/>
    <property type="match status" value="2"/>
</dbReference>
<evidence type="ECO:0000259" key="6">
    <source>
        <dbReference type="PROSITE" id="PS50901"/>
    </source>
</evidence>
<name>A0A5J6V1H8_9MICO</name>
<dbReference type="GO" id="GO:0051301">
    <property type="term" value="P:cell division"/>
    <property type="evidence" value="ECO:0007669"/>
    <property type="project" value="UniProtKB-KW"/>
</dbReference>
<feature type="binding site" evidence="3">
    <location>
        <begin position="771"/>
        <end position="778"/>
    </location>
    <ligand>
        <name>ATP</name>
        <dbReference type="ChEBI" id="CHEBI:30616"/>
    </ligand>
</feature>